<feature type="transmembrane region" description="Helical" evidence="1">
    <location>
        <begin position="12"/>
        <end position="32"/>
    </location>
</feature>
<dbReference type="Pfam" id="PF06912">
    <property type="entry name" value="DUF1275"/>
    <property type="match status" value="1"/>
</dbReference>
<organism evidence="2 3">
    <name type="scientific">Planococcus massiliensis</name>
    <dbReference type="NCBI Taxonomy" id="1499687"/>
    <lineage>
        <taxon>Bacteria</taxon>
        <taxon>Bacillati</taxon>
        <taxon>Bacillota</taxon>
        <taxon>Bacilli</taxon>
        <taxon>Bacillales</taxon>
        <taxon>Caryophanaceae</taxon>
        <taxon>Planococcus</taxon>
    </lineage>
</organism>
<feature type="transmembrane region" description="Helical" evidence="1">
    <location>
        <begin position="202"/>
        <end position="222"/>
    </location>
</feature>
<name>A0A098EK88_9BACL</name>
<keyword evidence="1" id="KW-0472">Membrane</keyword>
<keyword evidence="1" id="KW-0812">Transmembrane</keyword>
<dbReference type="InterPro" id="IPR010699">
    <property type="entry name" value="DUF1275"/>
</dbReference>
<feature type="transmembrane region" description="Helical" evidence="1">
    <location>
        <begin position="61"/>
        <end position="81"/>
    </location>
</feature>
<keyword evidence="1" id="KW-1133">Transmembrane helix</keyword>
<reference evidence="2 3" key="1">
    <citation type="submission" date="2014-09" db="EMBL/GenBank/DDBJ databases">
        <authorList>
            <person name="Urmite Genomes Urmite Genomes"/>
        </authorList>
    </citation>
    <scope>NUCLEOTIDE SEQUENCE [LARGE SCALE GENOMIC DNA]</scope>
    <source>
        <strain evidence="2 3">ES2</strain>
    </source>
</reference>
<evidence type="ECO:0000256" key="1">
    <source>
        <dbReference type="SAM" id="Phobius"/>
    </source>
</evidence>
<dbReference type="PANTHER" id="PTHR37314:SF4">
    <property type="entry name" value="UPF0700 TRANSMEMBRANE PROTEIN YOAK"/>
    <property type="match status" value="1"/>
</dbReference>
<evidence type="ECO:0000313" key="2">
    <source>
        <dbReference type="EMBL" id="CEG22733.1"/>
    </source>
</evidence>
<proteinExistence type="predicted"/>
<feature type="transmembrane region" description="Helical" evidence="1">
    <location>
        <begin position="117"/>
        <end position="137"/>
    </location>
</feature>
<dbReference type="OrthoDB" id="7057004at2"/>
<dbReference type="Proteomes" id="UP000043699">
    <property type="component" value="Unassembled WGS sequence"/>
</dbReference>
<dbReference type="RefSeq" id="WP_052651562.1">
    <property type="nucleotide sequence ID" value="NZ_CCXS01000001.1"/>
</dbReference>
<accession>A0A098EK88</accession>
<keyword evidence="3" id="KW-1185">Reference proteome</keyword>
<feature type="transmembrane region" description="Helical" evidence="1">
    <location>
        <begin position="173"/>
        <end position="196"/>
    </location>
</feature>
<gene>
    <name evidence="2" type="ORF">BN1080_01668</name>
</gene>
<dbReference type="EMBL" id="CCXS01000001">
    <property type="protein sequence ID" value="CEG22733.1"/>
    <property type="molecule type" value="Genomic_DNA"/>
</dbReference>
<evidence type="ECO:0000313" key="3">
    <source>
        <dbReference type="Proteomes" id="UP000043699"/>
    </source>
</evidence>
<dbReference type="AlphaFoldDB" id="A0A098EK88"/>
<feature type="transmembrane region" description="Helical" evidence="1">
    <location>
        <begin position="93"/>
        <end position="111"/>
    </location>
</feature>
<dbReference type="STRING" id="1499687.BN1080_01668"/>
<evidence type="ECO:0008006" key="4">
    <source>
        <dbReference type="Google" id="ProtNLM"/>
    </source>
</evidence>
<dbReference type="PANTHER" id="PTHR37314">
    <property type="entry name" value="SLR0142 PROTEIN"/>
    <property type="match status" value="1"/>
</dbReference>
<sequence length="225" mass="25079">MKISHKKYAVSSTILTIIVCFLMGFIDAYTFLVQDEVFASAQTGNFVSMSAKLFSGEWQEALSHVWVIAGFAAGAFAGEAMLDRYKEKGFAKYRYFLFFQSILLLFLAIFEKRTEDLIILIALGLLAGFVLTTFRNVNETMVNNGIMTGNLRNLMGFFYQMIFRKDAEAKRHLVNLAATILIFVLGVGAGTLTILLNADYHLWAAFFISTGAFAWALLSPALSKP</sequence>
<protein>
    <recommendedName>
        <fullName evidence="4">DUF1275 domain-containing protein</fullName>
    </recommendedName>
</protein>